<sequence length="154" mass="17468">MKSAPILTLILFLAAKSAVFSQSVPSLVDDTDLKLYVGIEDSVNSLKSKLMAEYRDLVVSDPLMASGKRFLEIRSMAKDQGSLADKVTADELSAFRHLEECYESYQDSLRIVKTELLVSELGIEKFNMIRRAIRENEEVRARYEIFARKEEVAL</sequence>
<protein>
    <recommendedName>
        <fullName evidence="4">DUF4142 domain-containing protein</fullName>
    </recommendedName>
</protein>
<dbReference type="Proteomes" id="UP001348817">
    <property type="component" value="Chromosome"/>
</dbReference>
<name>A0AAU9CIG6_9BACT</name>
<keyword evidence="3" id="KW-1185">Reference proteome</keyword>
<evidence type="ECO:0000313" key="2">
    <source>
        <dbReference type="EMBL" id="BDD09065.1"/>
    </source>
</evidence>
<feature type="chain" id="PRO_5043851912" description="DUF4142 domain-containing protein" evidence="1">
    <location>
        <begin position="22"/>
        <end position="154"/>
    </location>
</feature>
<dbReference type="EMBL" id="AP025314">
    <property type="protein sequence ID" value="BDD09065.1"/>
    <property type="molecule type" value="Genomic_DNA"/>
</dbReference>
<evidence type="ECO:0000313" key="3">
    <source>
        <dbReference type="Proteomes" id="UP001348817"/>
    </source>
</evidence>
<dbReference type="AlphaFoldDB" id="A0AAU9CIG6"/>
<reference evidence="2 3" key="1">
    <citation type="submission" date="2021-12" db="EMBL/GenBank/DDBJ databases">
        <title>Genome sequencing of bacteria with rrn-lacking chromosome and rrn-plasmid.</title>
        <authorList>
            <person name="Anda M."/>
            <person name="Iwasaki W."/>
        </authorList>
    </citation>
    <scope>NUCLEOTIDE SEQUENCE [LARGE SCALE GENOMIC DNA]</scope>
    <source>
        <strain evidence="2 3">DSM 100852</strain>
    </source>
</reference>
<dbReference type="RefSeq" id="WP_338394284.1">
    <property type="nucleotide sequence ID" value="NZ_AP025314.1"/>
</dbReference>
<keyword evidence="1" id="KW-0732">Signal</keyword>
<evidence type="ECO:0000256" key="1">
    <source>
        <dbReference type="SAM" id="SignalP"/>
    </source>
</evidence>
<feature type="signal peptide" evidence="1">
    <location>
        <begin position="1"/>
        <end position="21"/>
    </location>
</feature>
<evidence type="ECO:0008006" key="4">
    <source>
        <dbReference type="Google" id="ProtNLM"/>
    </source>
</evidence>
<dbReference type="KEGG" id="fax:FUAX_14970"/>
<organism evidence="2 3">
    <name type="scientific">Fulvitalea axinellae</name>
    <dbReference type="NCBI Taxonomy" id="1182444"/>
    <lineage>
        <taxon>Bacteria</taxon>
        <taxon>Pseudomonadati</taxon>
        <taxon>Bacteroidota</taxon>
        <taxon>Cytophagia</taxon>
        <taxon>Cytophagales</taxon>
        <taxon>Persicobacteraceae</taxon>
        <taxon>Fulvitalea</taxon>
    </lineage>
</organism>
<proteinExistence type="predicted"/>
<accession>A0AAU9CIG6</accession>
<gene>
    <name evidence="2" type="ORF">FUAX_14970</name>
</gene>